<proteinExistence type="predicted"/>
<sequence>MGLRTTGRFPARSVEYHKDECMKFPGQGIRGCRSGRSPNGELGPCLKGILISESDRLPAGIPELNVPPLDPLFIPIIRLNDNTGFDGNFTDIQVTGVGRAVNERNLDLTVDTKTGRLGLRMLIPSMHIVGQYKMTTNFLSFFFPVRPLTLSEGIFEAEFDFVRAQGGGTIREVNGRYRVDDIAIDFDLQGRKMEFKSQNGDPFAGIINTVVNDRETGREILQEIKPEISERISALVQRVLNNALREIPA</sequence>
<gene>
    <name evidence="1" type="ORF">DSTB1V02_LOCUS1150</name>
</gene>
<reference evidence="1" key="1">
    <citation type="submission" date="2020-11" db="EMBL/GenBank/DDBJ databases">
        <authorList>
            <person name="Tran Van P."/>
        </authorList>
    </citation>
    <scope>NUCLEOTIDE SEQUENCE</scope>
</reference>
<dbReference type="OrthoDB" id="8185598at2759"/>
<evidence type="ECO:0000313" key="1">
    <source>
        <dbReference type="EMBL" id="CAD7241149.1"/>
    </source>
</evidence>
<dbReference type="EMBL" id="CAJPEV010000102">
    <property type="protein sequence ID" value="CAG0880590.1"/>
    <property type="molecule type" value="Genomic_DNA"/>
</dbReference>
<keyword evidence="2" id="KW-1185">Reference proteome</keyword>
<dbReference type="Pfam" id="PF06585">
    <property type="entry name" value="JHBP"/>
    <property type="match status" value="1"/>
</dbReference>
<dbReference type="PANTHER" id="PTHR11008">
    <property type="entry name" value="PROTEIN TAKEOUT-LIKE PROTEIN"/>
    <property type="match status" value="1"/>
</dbReference>
<dbReference type="AlphaFoldDB" id="A0A7R9A351"/>
<dbReference type="SMART" id="SM00700">
    <property type="entry name" value="JHBP"/>
    <property type="match status" value="1"/>
</dbReference>
<dbReference type="EMBL" id="LR899619">
    <property type="protein sequence ID" value="CAD7241149.1"/>
    <property type="molecule type" value="Genomic_DNA"/>
</dbReference>
<name>A0A7R9A351_9CRUS</name>
<dbReference type="PANTHER" id="PTHR11008:SF9">
    <property type="entry name" value="PROTEIN TAKEOUT-LIKE PROTEIN"/>
    <property type="match status" value="1"/>
</dbReference>
<dbReference type="InterPro" id="IPR010562">
    <property type="entry name" value="Haemolymph_juvenile_hormone-bd"/>
</dbReference>
<organism evidence="1">
    <name type="scientific">Darwinula stevensoni</name>
    <dbReference type="NCBI Taxonomy" id="69355"/>
    <lineage>
        <taxon>Eukaryota</taxon>
        <taxon>Metazoa</taxon>
        <taxon>Ecdysozoa</taxon>
        <taxon>Arthropoda</taxon>
        <taxon>Crustacea</taxon>
        <taxon>Oligostraca</taxon>
        <taxon>Ostracoda</taxon>
        <taxon>Podocopa</taxon>
        <taxon>Podocopida</taxon>
        <taxon>Darwinulocopina</taxon>
        <taxon>Darwinuloidea</taxon>
        <taxon>Darwinulidae</taxon>
        <taxon>Darwinula</taxon>
    </lineage>
</organism>
<accession>A0A7R9A351</accession>
<dbReference type="Proteomes" id="UP000677054">
    <property type="component" value="Unassembled WGS sequence"/>
</dbReference>
<protein>
    <submittedName>
        <fullName evidence="1">Uncharacterized protein</fullName>
    </submittedName>
</protein>
<evidence type="ECO:0000313" key="2">
    <source>
        <dbReference type="Proteomes" id="UP000677054"/>
    </source>
</evidence>
<dbReference type="Gene3D" id="3.15.10.30">
    <property type="entry name" value="Haemolymph juvenile hormone binding protein"/>
    <property type="match status" value="1"/>
</dbReference>
<dbReference type="InterPro" id="IPR038606">
    <property type="entry name" value="To_sf"/>
</dbReference>